<accession>A0AAD8T0Y0</accession>
<keyword evidence="3" id="KW-0675">Receptor</keyword>
<dbReference type="EMBL" id="JAUUTY010000003">
    <property type="protein sequence ID" value="KAK1667921.1"/>
    <property type="molecule type" value="Genomic_DNA"/>
</dbReference>
<organism evidence="4 5">
    <name type="scientific">Lolium multiflorum</name>
    <name type="common">Italian ryegrass</name>
    <name type="synonym">Lolium perenne subsp. multiflorum</name>
    <dbReference type="NCBI Taxonomy" id="4521"/>
    <lineage>
        <taxon>Eukaryota</taxon>
        <taxon>Viridiplantae</taxon>
        <taxon>Streptophyta</taxon>
        <taxon>Embryophyta</taxon>
        <taxon>Tracheophyta</taxon>
        <taxon>Spermatophyta</taxon>
        <taxon>Magnoliopsida</taxon>
        <taxon>Liliopsida</taxon>
        <taxon>Poales</taxon>
        <taxon>Poaceae</taxon>
        <taxon>BOP clade</taxon>
        <taxon>Pooideae</taxon>
        <taxon>Poodae</taxon>
        <taxon>Poeae</taxon>
        <taxon>Poeae Chloroplast Group 2 (Poeae type)</taxon>
        <taxon>Loliodinae</taxon>
        <taxon>Loliinae</taxon>
        <taxon>Lolium</taxon>
    </lineage>
</organism>
<comment type="caution">
    <text evidence="4">The sequence shown here is derived from an EMBL/GenBank/DDBJ whole genome shotgun (WGS) entry which is preliminary data.</text>
</comment>
<dbReference type="GO" id="GO:0004674">
    <property type="term" value="F:protein serine/threonine kinase activity"/>
    <property type="evidence" value="ECO:0007669"/>
    <property type="project" value="UniProtKB-EC"/>
</dbReference>
<sequence length="128" mass="14111">MVSLRGLFMQSSGFSGAIHETFLWIEQLEALGLSMNSLAGPVPPGFGIKFQKLLSLDMSLNGFSGAFPTGIVKCLMLQRFEVQGNAFTGELPVGLWSLPVLQVLRTHNNRFFGRLPEFPDGEPRLEQV</sequence>
<keyword evidence="2" id="KW-0732">Signal</keyword>
<gene>
    <name evidence="4" type="ORF">QYE76_056080</name>
</gene>
<dbReference type="GO" id="GO:0016020">
    <property type="term" value="C:membrane"/>
    <property type="evidence" value="ECO:0007669"/>
    <property type="project" value="UniProtKB-SubCell"/>
</dbReference>
<dbReference type="InterPro" id="IPR051716">
    <property type="entry name" value="Plant_RL_S/T_kinase"/>
</dbReference>
<dbReference type="AlphaFoldDB" id="A0AAD8T0Y0"/>
<proteinExistence type="predicted"/>
<dbReference type="PANTHER" id="PTHR48053">
    <property type="entry name" value="LEUCINE RICH REPEAT FAMILY PROTEIN, EXPRESSED"/>
    <property type="match status" value="1"/>
</dbReference>
<dbReference type="Gene3D" id="3.80.10.10">
    <property type="entry name" value="Ribonuclease Inhibitor"/>
    <property type="match status" value="1"/>
</dbReference>
<evidence type="ECO:0000313" key="5">
    <source>
        <dbReference type="Proteomes" id="UP001231189"/>
    </source>
</evidence>
<evidence type="ECO:0000256" key="2">
    <source>
        <dbReference type="ARBA" id="ARBA00022729"/>
    </source>
</evidence>
<comment type="subcellular location">
    <subcellularLocation>
        <location evidence="1">Membrane</location>
        <topology evidence="1">Single-pass membrane protein</topology>
    </subcellularLocation>
</comment>
<dbReference type="Proteomes" id="UP001231189">
    <property type="component" value="Unassembled WGS sequence"/>
</dbReference>
<evidence type="ECO:0000313" key="4">
    <source>
        <dbReference type="EMBL" id="KAK1667921.1"/>
    </source>
</evidence>
<reference evidence="4" key="1">
    <citation type="submission" date="2023-07" db="EMBL/GenBank/DDBJ databases">
        <title>A chromosome-level genome assembly of Lolium multiflorum.</title>
        <authorList>
            <person name="Chen Y."/>
            <person name="Copetti D."/>
            <person name="Kolliker R."/>
            <person name="Studer B."/>
        </authorList>
    </citation>
    <scope>NUCLEOTIDE SEQUENCE</scope>
    <source>
        <strain evidence="4">02402/16</strain>
        <tissue evidence="4">Leaf</tissue>
    </source>
</reference>
<evidence type="ECO:0000256" key="1">
    <source>
        <dbReference type="ARBA" id="ARBA00004167"/>
    </source>
</evidence>
<dbReference type="SUPFAM" id="SSF52058">
    <property type="entry name" value="L domain-like"/>
    <property type="match status" value="1"/>
</dbReference>
<evidence type="ECO:0000256" key="3">
    <source>
        <dbReference type="ARBA" id="ARBA00023170"/>
    </source>
</evidence>
<protein>
    <submittedName>
        <fullName evidence="4">Uncharacterized protein</fullName>
    </submittedName>
</protein>
<dbReference type="PANTHER" id="PTHR48053:SF71">
    <property type="entry name" value="LEUCINE RICH REPEAT FAMILY PROTEIN, EXPRESSED"/>
    <property type="match status" value="1"/>
</dbReference>
<dbReference type="InterPro" id="IPR032675">
    <property type="entry name" value="LRR_dom_sf"/>
</dbReference>
<name>A0AAD8T0Y0_LOLMU</name>
<keyword evidence="5" id="KW-1185">Reference proteome</keyword>